<dbReference type="AlphaFoldDB" id="A0A7J0BW06"/>
<feature type="transmembrane region" description="Helical" evidence="1">
    <location>
        <begin position="107"/>
        <end position="126"/>
    </location>
</feature>
<comment type="caution">
    <text evidence="2">The sequence shown here is derived from an EMBL/GenBank/DDBJ whole genome shotgun (WGS) entry which is preliminary data.</text>
</comment>
<evidence type="ECO:0000313" key="3">
    <source>
        <dbReference type="Proteomes" id="UP000503820"/>
    </source>
</evidence>
<name>A0A7J0BW06_9BACT</name>
<keyword evidence="1" id="KW-1133">Transmembrane helix</keyword>
<dbReference type="EMBL" id="BLVP01000010">
    <property type="protein sequence ID" value="GFM37868.1"/>
    <property type="molecule type" value="Genomic_DNA"/>
</dbReference>
<evidence type="ECO:0008006" key="4">
    <source>
        <dbReference type="Google" id="ProtNLM"/>
    </source>
</evidence>
<evidence type="ECO:0000313" key="2">
    <source>
        <dbReference type="EMBL" id="GFM37868.1"/>
    </source>
</evidence>
<organism evidence="2 3">
    <name type="scientific">Desulfovibrio psychrotolerans</name>
    <dbReference type="NCBI Taxonomy" id="415242"/>
    <lineage>
        <taxon>Bacteria</taxon>
        <taxon>Pseudomonadati</taxon>
        <taxon>Thermodesulfobacteriota</taxon>
        <taxon>Desulfovibrionia</taxon>
        <taxon>Desulfovibrionales</taxon>
        <taxon>Desulfovibrionaceae</taxon>
        <taxon>Desulfovibrio</taxon>
    </lineage>
</organism>
<sequence length="247" mass="27411">MPLQHTPPPHWIALVDPRLKILLAGCFGVLAWHLSPAALAILGTCLWILCLRAEFFSRTHWPMLRSYGMFVLLWGLLKFGLDAMALLHTPPPYAPLLRQAAADAGLLAGRLGILIALGLILALSSSPRQLGLALSWFLRPLLGRNSWKTALSLALMIHFLPLAQRTLMQVRESMRLRRPRRSRWQCFLLVPQAVLRVLAQKTWTQTVAVAARGLDTPEAWVPSFPPQPLAWTGGCLVAAMGLALLYL</sequence>
<keyword evidence="1" id="KW-0472">Membrane</keyword>
<dbReference type="Proteomes" id="UP000503820">
    <property type="component" value="Unassembled WGS sequence"/>
</dbReference>
<feature type="transmembrane region" description="Helical" evidence="1">
    <location>
        <begin position="69"/>
        <end position="87"/>
    </location>
</feature>
<keyword evidence="3" id="KW-1185">Reference proteome</keyword>
<protein>
    <recommendedName>
        <fullName evidence="4">Cobalt transporter</fullName>
    </recommendedName>
</protein>
<keyword evidence="1" id="KW-0812">Transmembrane</keyword>
<dbReference type="RefSeq" id="WP_174410491.1">
    <property type="nucleotide sequence ID" value="NZ_BLVP01000010.1"/>
</dbReference>
<proteinExistence type="predicted"/>
<reference evidence="2 3" key="1">
    <citation type="submission" date="2020-05" db="EMBL/GenBank/DDBJ databases">
        <title>Draft genome sequence of Desulfovibrio psychrotolerans JS1T.</title>
        <authorList>
            <person name="Ueno A."/>
            <person name="Tamazawa S."/>
            <person name="Tamamura S."/>
            <person name="Murakami T."/>
            <person name="Kiyama T."/>
            <person name="Inomata H."/>
            <person name="Amano Y."/>
            <person name="Miyakawa K."/>
            <person name="Tamaki H."/>
            <person name="Naganuma T."/>
            <person name="Kaneko K."/>
        </authorList>
    </citation>
    <scope>NUCLEOTIDE SEQUENCE [LARGE SCALE GENOMIC DNA]</scope>
    <source>
        <strain evidence="2 3">JS1</strain>
    </source>
</reference>
<accession>A0A7J0BW06</accession>
<feature type="transmembrane region" description="Helical" evidence="1">
    <location>
        <begin position="21"/>
        <end position="49"/>
    </location>
</feature>
<gene>
    <name evidence="2" type="ORF">DSM19430T_25520</name>
</gene>
<evidence type="ECO:0000256" key="1">
    <source>
        <dbReference type="SAM" id="Phobius"/>
    </source>
</evidence>